<dbReference type="GO" id="GO:0016740">
    <property type="term" value="F:transferase activity"/>
    <property type="evidence" value="ECO:0007669"/>
    <property type="project" value="InterPro"/>
</dbReference>
<keyword evidence="1" id="KW-0573">Peptidoglycan synthesis</keyword>
<dbReference type="PATRIC" id="fig|796943.3.peg.866"/>
<feature type="region of interest" description="Disordered" evidence="2">
    <location>
        <begin position="47"/>
        <end position="70"/>
    </location>
</feature>
<name>G9WM88_9FIRM</name>
<dbReference type="Pfam" id="PF03734">
    <property type="entry name" value="YkuD"/>
    <property type="match status" value="1"/>
</dbReference>
<dbReference type="PANTHER" id="PTHR38589">
    <property type="entry name" value="BLR0621 PROTEIN"/>
    <property type="match status" value="1"/>
</dbReference>
<comment type="caution">
    <text evidence="4">The sequence shown here is derived from an EMBL/GenBank/DDBJ whole genome shotgun (WGS) entry which is preliminary data.</text>
</comment>
<dbReference type="RefSeq" id="WP_009534335.1">
    <property type="nucleotide sequence ID" value="NZ_KE148312.1"/>
</dbReference>
<gene>
    <name evidence="4" type="ORF">HMPREF9625_00471</name>
</gene>
<evidence type="ECO:0000256" key="1">
    <source>
        <dbReference type="PROSITE-ProRule" id="PRU01373"/>
    </source>
</evidence>
<keyword evidence="1" id="KW-0133">Cell shape</keyword>
<feature type="compositionally biased region" description="Polar residues" evidence="2">
    <location>
        <begin position="47"/>
        <end position="67"/>
    </location>
</feature>
<dbReference type="Proteomes" id="UP000018461">
    <property type="component" value="Unassembled WGS sequence"/>
</dbReference>
<dbReference type="PROSITE" id="PS52029">
    <property type="entry name" value="LD_TPASE"/>
    <property type="match status" value="1"/>
</dbReference>
<keyword evidence="5" id="KW-1185">Reference proteome</keyword>
<dbReference type="AlphaFoldDB" id="G9WM88"/>
<feature type="active site" description="Nucleophile" evidence="1">
    <location>
        <position position="234"/>
    </location>
</feature>
<comment type="pathway">
    <text evidence="1">Cell wall biogenesis; peptidoglycan biosynthesis.</text>
</comment>
<dbReference type="GO" id="GO:0009252">
    <property type="term" value="P:peptidoglycan biosynthetic process"/>
    <property type="evidence" value="ECO:0007669"/>
    <property type="project" value="UniProtKB-KW"/>
</dbReference>
<reference evidence="4" key="1">
    <citation type="submission" date="2011-08" db="EMBL/GenBank/DDBJ databases">
        <authorList>
            <consortium name="The Broad Institute Genome Sequencing Platform"/>
            <person name="Earl A."/>
            <person name="Ward D."/>
            <person name="Feldgarden M."/>
            <person name="Gevers D."/>
            <person name="Sizova M."/>
            <person name="Hazen A."/>
            <person name="Epstein S."/>
            <person name="Young S.K."/>
            <person name="Zeng Q."/>
            <person name="Gargeya S."/>
            <person name="Fitzgerald M."/>
            <person name="Haas B."/>
            <person name="Abouelleil A."/>
            <person name="Alvarado L."/>
            <person name="Arachchi H.M."/>
            <person name="Berlin A."/>
            <person name="Brown A."/>
            <person name="Chapman S.B."/>
            <person name="Chen Z."/>
            <person name="Dunbar C."/>
            <person name="Freedman E."/>
            <person name="Gearin G."/>
            <person name="Gellesch M."/>
            <person name="Goldberg J."/>
            <person name="Griggs A."/>
            <person name="Gujja S."/>
            <person name="Heiman D."/>
            <person name="Howarth C."/>
            <person name="Larson L."/>
            <person name="Lui A."/>
            <person name="MacDonald P.J.P."/>
            <person name="Montmayeur A."/>
            <person name="Murphy C."/>
            <person name="Neiman D."/>
            <person name="Pearson M."/>
            <person name="Priest M."/>
            <person name="Roberts A."/>
            <person name="Saif S."/>
            <person name="Shea T."/>
            <person name="Shenoy N."/>
            <person name="Sisk P."/>
            <person name="Stolte C."/>
            <person name="Sykes S."/>
            <person name="Wortman J."/>
            <person name="Nusbaum C."/>
            <person name="Birren B."/>
        </authorList>
    </citation>
    <scope>NUCLEOTIDE SEQUENCE</scope>
    <source>
        <strain evidence="4">ACB1</strain>
    </source>
</reference>
<keyword evidence="1" id="KW-0961">Cell wall biogenesis/degradation</keyword>
<dbReference type="EMBL" id="AFZC02000003">
    <property type="protein sequence ID" value="EHL12434.1"/>
    <property type="molecule type" value="Genomic_DNA"/>
</dbReference>
<evidence type="ECO:0000259" key="3">
    <source>
        <dbReference type="PROSITE" id="PS52029"/>
    </source>
</evidence>
<dbReference type="GO" id="GO:0008360">
    <property type="term" value="P:regulation of cell shape"/>
    <property type="evidence" value="ECO:0007669"/>
    <property type="project" value="UniProtKB-UniRule"/>
</dbReference>
<feature type="active site" description="Proton donor/acceptor" evidence="1">
    <location>
        <position position="222"/>
    </location>
</feature>
<feature type="domain" description="L,D-TPase catalytic" evidence="3">
    <location>
        <begin position="88"/>
        <end position="258"/>
    </location>
</feature>
<sequence>MSKWSFSKDIAITVILFLSISFLSFAGPGEDYKKKLDTQNSTRETTENVSSFSKVKSDLPSDSSVSAEKQRDERISAALSASQVGKKEEQILLLLDHKLSLWDKKEGQYVKLKEWECGYGRNGLKAAEIRKEGDGTTPKGAFPISFAFGFAEKENTKLPYRQIKKNSVWSDEKGSYNQWVESNRYVSGEQLWNYKICYEKALAIGFNQNPVVYGRGSAIFLHIKAPDTWESSGCVTVEKSSMEELLTLVNEKVSIMILQNEEEIKAY</sequence>
<accession>G9WM88</accession>
<protein>
    <recommendedName>
        <fullName evidence="3">L,D-TPase catalytic domain-containing protein</fullName>
    </recommendedName>
</protein>
<dbReference type="HOGENOM" id="CLU_091337_0_0_9"/>
<dbReference type="InterPro" id="IPR005490">
    <property type="entry name" value="LD_TPept_cat_dom"/>
</dbReference>
<reference evidence="4" key="2">
    <citation type="submission" date="2013-03" db="EMBL/GenBank/DDBJ databases">
        <title>The Genome Sequence of Oribacterium sp. ACB1.</title>
        <authorList>
            <consortium name="The Broad Institute Genomics Platform"/>
            <consortium name="The Broad Institute Genome Sequencing Center for Infectious Disease"/>
            <person name="Earl A."/>
            <person name="Ward D."/>
            <person name="Feldgarden M."/>
            <person name="Gevers D."/>
            <person name="Sizova M."/>
            <person name="Hazen A."/>
            <person name="Epstein S."/>
            <person name="Walker B."/>
            <person name="Young S."/>
            <person name="Zeng Q."/>
            <person name="Gargeya S."/>
            <person name="Fitzgerald M."/>
            <person name="Haas B."/>
            <person name="Abouelleil A."/>
            <person name="Allen A.W."/>
            <person name="Alvarado L."/>
            <person name="Arachchi H.M."/>
            <person name="Berlin A.M."/>
            <person name="Chapman S.B."/>
            <person name="Gainer-Dewar J."/>
            <person name="Goldberg J."/>
            <person name="Griggs A."/>
            <person name="Gujja S."/>
            <person name="Hansen M."/>
            <person name="Howarth C."/>
            <person name="Imamovic A."/>
            <person name="Ireland A."/>
            <person name="Larimer J."/>
            <person name="McCowan C."/>
            <person name="Murphy C."/>
            <person name="Pearson M."/>
            <person name="Poon T.W."/>
            <person name="Priest M."/>
            <person name="Roberts A."/>
            <person name="Saif S."/>
            <person name="Shea T."/>
            <person name="Sisk P."/>
            <person name="Sykes S."/>
            <person name="Wortman J."/>
            <person name="Nusbaum C."/>
            <person name="Birren B."/>
        </authorList>
    </citation>
    <scope>NUCLEOTIDE SEQUENCE [LARGE SCALE GENOMIC DNA]</scope>
    <source>
        <strain evidence="4">ACB1</strain>
    </source>
</reference>
<dbReference type="PANTHER" id="PTHR38589:SF1">
    <property type="entry name" value="BLR0621 PROTEIN"/>
    <property type="match status" value="1"/>
</dbReference>
<dbReference type="GO" id="GO:0071555">
    <property type="term" value="P:cell wall organization"/>
    <property type="evidence" value="ECO:0007669"/>
    <property type="project" value="UniProtKB-UniRule"/>
</dbReference>
<proteinExistence type="predicted"/>
<organism evidence="4 5">
    <name type="scientific">Oribacterium parvum ACB1</name>
    <dbReference type="NCBI Taxonomy" id="796943"/>
    <lineage>
        <taxon>Bacteria</taxon>
        <taxon>Bacillati</taxon>
        <taxon>Bacillota</taxon>
        <taxon>Clostridia</taxon>
        <taxon>Lachnospirales</taxon>
        <taxon>Lachnospiraceae</taxon>
        <taxon>Oribacterium</taxon>
    </lineage>
</organism>
<evidence type="ECO:0000313" key="5">
    <source>
        <dbReference type="Proteomes" id="UP000018461"/>
    </source>
</evidence>
<evidence type="ECO:0000313" key="4">
    <source>
        <dbReference type="EMBL" id="EHL12434.1"/>
    </source>
</evidence>
<evidence type="ECO:0000256" key="2">
    <source>
        <dbReference type="SAM" id="MobiDB-lite"/>
    </source>
</evidence>
<dbReference type="STRING" id="796943.HMPREF9625_00471"/>